<dbReference type="Proteomes" id="UP000192903">
    <property type="component" value="Unassembled WGS sequence"/>
</dbReference>
<dbReference type="Pfam" id="PF00027">
    <property type="entry name" value="cNMP_binding"/>
    <property type="match status" value="1"/>
</dbReference>
<dbReference type="SMART" id="SM00419">
    <property type="entry name" value="HTH_CRP"/>
    <property type="match status" value="1"/>
</dbReference>
<dbReference type="EMBL" id="FXAF01000003">
    <property type="protein sequence ID" value="SMF21637.1"/>
    <property type="molecule type" value="Genomic_DNA"/>
</dbReference>
<evidence type="ECO:0000256" key="2">
    <source>
        <dbReference type="ARBA" id="ARBA00023125"/>
    </source>
</evidence>
<organism evidence="6 7">
    <name type="scientific">Xaviernesmea oryzae</name>
    <dbReference type="NCBI Taxonomy" id="464029"/>
    <lineage>
        <taxon>Bacteria</taxon>
        <taxon>Pseudomonadati</taxon>
        <taxon>Pseudomonadota</taxon>
        <taxon>Alphaproteobacteria</taxon>
        <taxon>Hyphomicrobiales</taxon>
        <taxon>Rhizobiaceae</taxon>
        <taxon>Rhizobium/Agrobacterium group</taxon>
        <taxon>Xaviernesmea</taxon>
    </lineage>
</organism>
<dbReference type="InterPro" id="IPR012318">
    <property type="entry name" value="HTH_CRP"/>
</dbReference>
<dbReference type="PRINTS" id="PR00034">
    <property type="entry name" value="HTHCRP"/>
</dbReference>
<dbReference type="InterPro" id="IPR014710">
    <property type="entry name" value="RmlC-like_jellyroll"/>
</dbReference>
<keyword evidence="7" id="KW-1185">Reference proteome</keyword>
<dbReference type="InterPro" id="IPR050397">
    <property type="entry name" value="Env_Response_Regulators"/>
</dbReference>
<dbReference type="Gene3D" id="1.10.10.10">
    <property type="entry name" value="Winged helix-like DNA-binding domain superfamily/Winged helix DNA-binding domain"/>
    <property type="match status" value="1"/>
</dbReference>
<dbReference type="InterPro" id="IPR000595">
    <property type="entry name" value="cNMP-bd_dom"/>
</dbReference>
<dbReference type="SMART" id="SM00100">
    <property type="entry name" value="cNMP"/>
    <property type="match status" value="1"/>
</dbReference>
<dbReference type="PROSITE" id="PS00042">
    <property type="entry name" value="HTH_CRP_1"/>
    <property type="match status" value="1"/>
</dbReference>
<feature type="domain" description="HTH crp-type" evidence="5">
    <location>
        <begin position="169"/>
        <end position="246"/>
    </location>
</feature>
<reference evidence="7" key="1">
    <citation type="submission" date="2017-04" db="EMBL/GenBank/DDBJ databases">
        <authorList>
            <person name="Varghese N."/>
            <person name="Submissions S."/>
        </authorList>
    </citation>
    <scope>NUCLEOTIDE SEQUENCE [LARGE SCALE GENOMIC DNA]</scope>
    <source>
        <strain evidence="7">B4P</strain>
    </source>
</reference>
<evidence type="ECO:0000313" key="6">
    <source>
        <dbReference type="EMBL" id="SMF21637.1"/>
    </source>
</evidence>
<dbReference type="GO" id="GO:0005829">
    <property type="term" value="C:cytosol"/>
    <property type="evidence" value="ECO:0007669"/>
    <property type="project" value="TreeGrafter"/>
</dbReference>
<dbReference type="SUPFAM" id="SSF51206">
    <property type="entry name" value="cAMP-binding domain-like"/>
    <property type="match status" value="1"/>
</dbReference>
<dbReference type="Pfam" id="PF13545">
    <property type="entry name" value="HTH_Crp_2"/>
    <property type="match status" value="1"/>
</dbReference>
<dbReference type="GO" id="GO:0003677">
    <property type="term" value="F:DNA binding"/>
    <property type="evidence" value="ECO:0007669"/>
    <property type="project" value="UniProtKB-KW"/>
</dbReference>
<dbReference type="SUPFAM" id="SSF46785">
    <property type="entry name" value="Winged helix' DNA-binding domain"/>
    <property type="match status" value="1"/>
</dbReference>
<sequence length="274" mass="30836">MQAAFACYWEQVNCLNRMDRGGFMFLTDYAKTLHATGSNLFDEPDCLHSLFVRQPVEYLAPSQPLFFEGDEARHIFEVVEGTLRVFRIISDGRRVITGFLHAGDIIGVSLRDEYLYSAEAITPAKIRRLARRQFDASVINSGSLGPEVLARVCDEMAAAQDQMVLLSSKSAEERLCTFLLKYLRRAMAEGRVQPVVDLPMSRQDMADFLGLTIETVSRTITRLIGKGVVNVVDPAARHSIRIEKPGMLAQLAGDDDDCGEIRRDLIARDERRRH</sequence>
<keyword evidence="2" id="KW-0238">DNA-binding</keyword>
<proteinExistence type="predicted"/>
<name>A0A1X7DV75_9HYPH</name>
<dbReference type="InterPro" id="IPR036390">
    <property type="entry name" value="WH_DNA-bd_sf"/>
</dbReference>
<keyword evidence="3" id="KW-0804">Transcription</keyword>
<evidence type="ECO:0000259" key="4">
    <source>
        <dbReference type="PROSITE" id="PS50042"/>
    </source>
</evidence>
<dbReference type="PROSITE" id="PS50042">
    <property type="entry name" value="CNMP_BINDING_3"/>
    <property type="match status" value="1"/>
</dbReference>
<dbReference type="Gene3D" id="2.60.120.10">
    <property type="entry name" value="Jelly Rolls"/>
    <property type="match status" value="1"/>
</dbReference>
<dbReference type="InterPro" id="IPR018335">
    <property type="entry name" value="Tscrpt_reg_HTH_Crp-type_CS"/>
</dbReference>
<dbReference type="InterPro" id="IPR036388">
    <property type="entry name" value="WH-like_DNA-bd_sf"/>
</dbReference>
<feature type="domain" description="Cyclic nucleotide-binding" evidence="4">
    <location>
        <begin position="54"/>
        <end position="107"/>
    </location>
</feature>
<keyword evidence="1" id="KW-0805">Transcription regulation</keyword>
<evidence type="ECO:0000256" key="1">
    <source>
        <dbReference type="ARBA" id="ARBA00023015"/>
    </source>
</evidence>
<dbReference type="AlphaFoldDB" id="A0A1X7DV75"/>
<dbReference type="CDD" id="cd00038">
    <property type="entry name" value="CAP_ED"/>
    <property type="match status" value="1"/>
</dbReference>
<accession>A0A1X7DV75</accession>
<dbReference type="PANTHER" id="PTHR24567">
    <property type="entry name" value="CRP FAMILY TRANSCRIPTIONAL REGULATORY PROTEIN"/>
    <property type="match status" value="1"/>
</dbReference>
<protein>
    <submittedName>
        <fullName evidence="6">CRP/FNR family transcriptional regulator, anaerobic regulatory protein</fullName>
    </submittedName>
</protein>
<dbReference type="STRING" id="464029.SAMN02982989_5874"/>
<evidence type="ECO:0000313" key="7">
    <source>
        <dbReference type="Proteomes" id="UP000192903"/>
    </source>
</evidence>
<dbReference type="GO" id="GO:0003700">
    <property type="term" value="F:DNA-binding transcription factor activity"/>
    <property type="evidence" value="ECO:0007669"/>
    <property type="project" value="InterPro"/>
</dbReference>
<dbReference type="InterPro" id="IPR018490">
    <property type="entry name" value="cNMP-bd_dom_sf"/>
</dbReference>
<evidence type="ECO:0000256" key="3">
    <source>
        <dbReference type="ARBA" id="ARBA00023163"/>
    </source>
</evidence>
<gene>
    <name evidence="6" type="ORF">SAMN02982989_5874</name>
</gene>
<dbReference type="CDD" id="cd00092">
    <property type="entry name" value="HTH_CRP"/>
    <property type="match status" value="1"/>
</dbReference>
<dbReference type="PROSITE" id="PS51063">
    <property type="entry name" value="HTH_CRP_2"/>
    <property type="match status" value="1"/>
</dbReference>
<evidence type="ECO:0000259" key="5">
    <source>
        <dbReference type="PROSITE" id="PS51063"/>
    </source>
</evidence>
<dbReference type="PANTHER" id="PTHR24567:SF75">
    <property type="entry name" value="FUMARATE AND NITRATE REDUCTION REGULATORY PROTEIN"/>
    <property type="match status" value="1"/>
</dbReference>